<dbReference type="Gene3D" id="3.40.50.150">
    <property type="entry name" value="Vaccinia Virus protein VP39"/>
    <property type="match status" value="1"/>
</dbReference>
<keyword evidence="1" id="KW-0489">Methyltransferase</keyword>
<name>A0A0G1J7G3_9BACT</name>
<protein>
    <submittedName>
        <fullName evidence="1">Methyltransferase family protein</fullName>
    </submittedName>
</protein>
<dbReference type="PANTHER" id="PTHR43861">
    <property type="entry name" value="TRANS-ACONITATE 2-METHYLTRANSFERASE-RELATED"/>
    <property type="match status" value="1"/>
</dbReference>
<keyword evidence="1" id="KW-0808">Transferase</keyword>
<reference evidence="1 2" key="1">
    <citation type="journal article" date="2015" name="Nature">
        <title>rRNA introns, odd ribosomes, and small enigmatic genomes across a large radiation of phyla.</title>
        <authorList>
            <person name="Brown C.T."/>
            <person name="Hug L.A."/>
            <person name="Thomas B.C."/>
            <person name="Sharon I."/>
            <person name="Castelle C.J."/>
            <person name="Singh A."/>
            <person name="Wilkins M.J."/>
            <person name="Williams K.H."/>
            <person name="Banfield J.F."/>
        </authorList>
    </citation>
    <scope>NUCLEOTIDE SEQUENCE [LARGE SCALE GENOMIC DNA]</scope>
</reference>
<dbReference type="EMBL" id="LCIZ01000012">
    <property type="protein sequence ID" value="KKT67293.1"/>
    <property type="molecule type" value="Genomic_DNA"/>
</dbReference>
<dbReference type="Proteomes" id="UP000033901">
    <property type="component" value="Unassembled WGS sequence"/>
</dbReference>
<dbReference type="GO" id="GO:0032259">
    <property type="term" value="P:methylation"/>
    <property type="evidence" value="ECO:0007669"/>
    <property type="project" value="UniProtKB-KW"/>
</dbReference>
<dbReference type="AlphaFoldDB" id="A0A0G1J7G3"/>
<proteinExistence type="predicted"/>
<dbReference type="CDD" id="cd02440">
    <property type="entry name" value="AdoMet_MTases"/>
    <property type="match status" value="1"/>
</dbReference>
<gene>
    <name evidence="1" type="ORF">UW61_C0012G0013</name>
</gene>
<dbReference type="SUPFAM" id="SSF53335">
    <property type="entry name" value="S-adenosyl-L-methionine-dependent methyltransferases"/>
    <property type="match status" value="1"/>
</dbReference>
<comment type="caution">
    <text evidence="1">The sequence shown here is derived from an EMBL/GenBank/DDBJ whole genome shotgun (WGS) entry which is preliminary data.</text>
</comment>
<accession>A0A0G1J7G3</accession>
<evidence type="ECO:0000313" key="1">
    <source>
        <dbReference type="EMBL" id="KKT67293.1"/>
    </source>
</evidence>
<sequence>MDNLLKLVAINLKNKSSLLELGCGSGELINAITERFSDLDKIVAVDFFNRPEKLNKKVEFIKQDIETLNIPGSFDLVVLNQVLEHIKDPLGLLTNIKKNLNSYGRILIVVPNRYGFNNEARVYWPEHGKHYFLWDRESLEYSLNRIGFACRFYNLYIAASHNVFLKYLPVILRLENPNLACVAMVDRL</sequence>
<organism evidence="1 2">
    <name type="scientific">Candidatus Curtissbacteria bacterium GW2011_GWC1_44_33</name>
    <dbReference type="NCBI Taxonomy" id="1618413"/>
    <lineage>
        <taxon>Bacteria</taxon>
        <taxon>Candidatus Curtissiibacteriota</taxon>
    </lineage>
</organism>
<dbReference type="InterPro" id="IPR029063">
    <property type="entry name" value="SAM-dependent_MTases_sf"/>
</dbReference>
<evidence type="ECO:0000313" key="2">
    <source>
        <dbReference type="Proteomes" id="UP000033901"/>
    </source>
</evidence>
<dbReference type="GO" id="GO:0008168">
    <property type="term" value="F:methyltransferase activity"/>
    <property type="evidence" value="ECO:0007669"/>
    <property type="project" value="UniProtKB-KW"/>
</dbReference>
<dbReference type="Pfam" id="PF13489">
    <property type="entry name" value="Methyltransf_23"/>
    <property type="match status" value="1"/>
</dbReference>